<dbReference type="CDD" id="cd20262">
    <property type="entry name" value="Complex1_LYR_LYRM2"/>
    <property type="match status" value="1"/>
</dbReference>
<feature type="domain" description="Complex 1 LYR protein" evidence="7">
    <location>
        <begin position="18"/>
        <end position="74"/>
    </location>
</feature>
<evidence type="ECO:0000313" key="9">
    <source>
        <dbReference type="Proteomes" id="UP000625711"/>
    </source>
</evidence>
<evidence type="ECO:0000256" key="2">
    <source>
        <dbReference type="ARBA" id="ARBA00009508"/>
    </source>
</evidence>
<gene>
    <name evidence="8" type="ORF">GWI33_002305</name>
</gene>
<protein>
    <recommendedName>
        <fullName evidence="5">LYR motif-containing protein 2</fullName>
    </recommendedName>
</protein>
<dbReference type="PANTHER" id="PTHR13675">
    <property type="entry name" value="LYR MOTIF-CONTAINING PROTEIN 2"/>
    <property type="match status" value="1"/>
</dbReference>
<evidence type="ECO:0000256" key="6">
    <source>
        <dbReference type="ARBA" id="ARBA00044735"/>
    </source>
</evidence>
<keyword evidence="4" id="KW-0496">Mitochondrion</keyword>
<organism evidence="8 9">
    <name type="scientific">Rhynchophorus ferrugineus</name>
    <name type="common">Red palm weevil</name>
    <name type="synonym">Curculio ferrugineus</name>
    <dbReference type="NCBI Taxonomy" id="354439"/>
    <lineage>
        <taxon>Eukaryota</taxon>
        <taxon>Metazoa</taxon>
        <taxon>Ecdysozoa</taxon>
        <taxon>Arthropoda</taxon>
        <taxon>Hexapoda</taxon>
        <taxon>Insecta</taxon>
        <taxon>Pterygota</taxon>
        <taxon>Neoptera</taxon>
        <taxon>Endopterygota</taxon>
        <taxon>Coleoptera</taxon>
        <taxon>Polyphaga</taxon>
        <taxon>Cucujiformia</taxon>
        <taxon>Curculionidae</taxon>
        <taxon>Dryophthorinae</taxon>
        <taxon>Rhynchophorus</taxon>
    </lineage>
</organism>
<dbReference type="PANTHER" id="PTHR13675:SF0">
    <property type="entry name" value="LYR MOTIF-CONTAINING PROTEIN 2"/>
    <property type="match status" value="1"/>
</dbReference>
<keyword evidence="9" id="KW-1185">Reference proteome</keyword>
<evidence type="ECO:0000256" key="1">
    <source>
        <dbReference type="ARBA" id="ARBA00004173"/>
    </source>
</evidence>
<sequence>MSKNLKPILSLQQFILKQEVKNLYRQIFRAIREVPDKQYQDELKDWTRREFRQNSHHTDEISIKMYLQYGQKCLRTLENNIGLAK</sequence>
<evidence type="ECO:0000256" key="5">
    <source>
        <dbReference type="ARBA" id="ARBA00026235"/>
    </source>
</evidence>
<evidence type="ECO:0000256" key="3">
    <source>
        <dbReference type="ARBA" id="ARBA00022946"/>
    </source>
</evidence>
<comment type="similarity">
    <text evidence="2">Belongs to the complex I LYR family.</text>
</comment>
<proteinExistence type="inferred from homology"/>
<reference evidence="8" key="1">
    <citation type="submission" date="2020-08" db="EMBL/GenBank/DDBJ databases">
        <title>Genome sequencing and assembly of the red palm weevil Rhynchophorus ferrugineus.</title>
        <authorList>
            <person name="Dias G.B."/>
            <person name="Bergman C.M."/>
            <person name="Manee M."/>
        </authorList>
    </citation>
    <scope>NUCLEOTIDE SEQUENCE</scope>
    <source>
        <strain evidence="8">AA-2017</strain>
        <tissue evidence="8">Whole larva</tissue>
    </source>
</reference>
<dbReference type="Pfam" id="PF05347">
    <property type="entry name" value="Complex1_LYR"/>
    <property type="match status" value="1"/>
</dbReference>
<dbReference type="InterPro" id="IPR045293">
    <property type="entry name" value="Complex1_LYR_LYRM2"/>
</dbReference>
<accession>A0A834MLD5</accession>
<evidence type="ECO:0000259" key="7">
    <source>
        <dbReference type="Pfam" id="PF05347"/>
    </source>
</evidence>
<evidence type="ECO:0000256" key="4">
    <source>
        <dbReference type="ARBA" id="ARBA00023128"/>
    </source>
</evidence>
<dbReference type="OrthoDB" id="74240at2759"/>
<dbReference type="GO" id="GO:0005739">
    <property type="term" value="C:mitochondrion"/>
    <property type="evidence" value="ECO:0007669"/>
    <property type="project" value="UniProtKB-SubCell"/>
</dbReference>
<name>A0A834MLD5_RHYFE</name>
<evidence type="ECO:0000313" key="8">
    <source>
        <dbReference type="EMBL" id="KAF7282584.1"/>
    </source>
</evidence>
<keyword evidence="3" id="KW-0809">Transit peptide</keyword>
<comment type="subcellular location">
    <subcellularLocation>
        <location evidence="1">Mitochondrion</location>
    </subcellularLocation>
</comment>
<dbReference type="Proteomes" id="UP000625711">
    <property type="component" value="Unassembled WGS sequence"/>
</dbReference>
<dbReference type="AlphaFoldDB" id="A0A834MLD5"/>
<comment type="function">
    <text evidence="6">Involved in efficient integration of the N-module into mitochondrial respiratory chain complex I.</text>
</comment>
<comment type="caution">
    <text evidence="8">The sequence shown here is derived from an EMBL/GenBank/DDBJ whole genome shotgun (WGS) entry which is preliminary data.</text>
</comment>
<dbReference type="EMBL" id="JAACXV010000164">
    <property type="protein sequence ID" value="KAF7282584.1"/>
    <property type="molecule type" value="Genomic_DNA"/>
</dbReference>
<dbReference type="InterPro" id="IPR008011">
    <property type="entry name" value="Complex1_LYR_dom"/>
</dbReference>